<keyword evidence="2" id="KW-0560">Oxidoreductase</keyword>
<dbReference type="Gene3D" id="3.30.70.100">
    <property type="match status" value="1"/>
</dbReference>
<evidence type="ECO:0000313" key="2">
    <source>
        <dbReference type="EMBL" id="MBB4099882.1"/>
    </source>
</evidence>
<accession>A0A7W6JUM6</accession>
<dbReference type="GO" id="GO:0004497">
    <property type="term" value="F:monooxygenase activity"/>
    <property type="evidence" value="ECO:0007669"/>
    <property type="project" value="UniProtKB-KW"/>
</dbReference>
<dbReference type="PANTHER" id="PTHR37811:SF2">
    <property type="entry name" value="ABM DOMAIN-CONTAINING PROTEIN"/>
    <property type="match status" value="1"/>
</dbReference>
<keyword evidence="3" id="KW-1185">Reference proteome</keyword>
<comment type="caution">
    <text evidence="2">The sequence shown here is derived from an EMBL/GenBank/DDBJ whole genome shotgun (WGS) entry which is preliminary data.</text>
</comment>
<dbReference type="PANTHER" id="PTHR37811">
    <property type="entry name" value="BLL5343 PROTEIN"/>
    <property type="match status" value="1"/>
</dbReference>
<organism evidence="2 3">
    <name type="scientific">Sphingomonas kyeonggiensis</name>
    <dbReference type="NCBI Taxonomy" id="1268553"/>
    <lineage>
        <taxon>Bacteria</taxon>
        <taxon>Pseudomonadati</taxon>
        <taxon>Pseudomonadota</taxon>
        <taxon>Alphaproteobacteria</taxon>
        <taxon>Sphingomonadales</taxon>
        <taxon>Sphingomonadaceae</taxon>
        <taxon>Sphingomonas</taxon>
    </lineage>
</organism>
<proteinExistence type="predicted"/>
<dbReference type="RefSeq" id="WP_183999236.1">
    <property type="nucleotide sequence ID" value="NZ_JACIEH010000003.1"/>
</dbReference>
<dbReference type="InterPro" id="IPR007138">
    <property type="entry name" value="ABM_dom"/>
</dbReference>
<evidence type="ECO:0000313" key="3">
    <source>
        <dbReference type="Proteomes" id="UP000557392"/>
    </source>
</evidence>
<sequence length="107" mass="11933">MAEDRSGQTAVMFISERTGDDPEGYAVAAAAMDALAAEQPGYRGVDHVGSAEGQAITISYWADEASAVAWRKHPEHAETREMGRGRWYRWYMLHVAEIGRSYSWARP</sequence>
<reference evidence="2 3" key="1">
    <citation type="submission" date="2020-08" db="EMBL/GenBank/DDBJ databases">
        <title>Genomic Encyclopedia of Type Strains, Phase IV (KMG-IV): sequencing the most valuable type-strain genomes for metagenomic binning, comparative biology and taxonomic classification.</title>
        <authorList>
            <person name="Goeker M."/>
        </authorList>
    </citation>
    <scope>NUCLEOTIDE SEQUENCE [LARGE SCALE GENOMIC DNA]</scope>
    <source>
        <strain evidence="2 3">DSM 101806</strain>
    </source>
</reference>
<name>A0A7W6JUM6_9SPHN</name>
<dbReference type="Proteomes" id="UP000557392">
    <property type="component" value="Unassembled WGS sequence"/>
</dbReference>
<dbReference type="EMBL" id="JACIEH010000003">
    <property type="protein sequence ID" value="MBB4099882.1"/>
    <property type="molecule type" value="Genomic_DNA"/>
</dbReference>
<feature type="domain" description="ABM" evidence="1">
    <location>
        <begin position="26"/>
        <end position="81"/>
    </location>
</feature>
<dbReference type="AlphaFoldDB" id="A0A7W6JUM6"/>
<dbReference type="InterPro" id="IPR052936">
    <property type="entry name" value="Jasmonate_Hydroxylase-like"/>
</dbReference>
<dbReference type="InterPro" id="IPR011008">
    <property type="entry name" value="Dimeric_a/b-barrel"/>
</dbReference>
<evidence type="ECO:0000259" key="1">
    <source>
        <dbReference type="Pfam" id="PF03992"/>
    </source>
</evidence>
<gene>
    <name evidence="2" type="ORF">GGR46_003454</name>
</gene>
<dbReference type="Pfam" id="PF03992">
    <property type="entry name" value="ABM"/>
    <property type="match status" value="1"/>
</dbReference>
<keyword evidence="2" id="KW-0503">Monooxygenase</keyword>
<dbReference type="SUPFAM" id="SSF54909">
    <property type="entry name" value="Dimeric alpha+beta barrel"/>
    <property type="match status" value="1"/>
</dbReference>
<protein>
    <submittedName>
        <fullName evidence="2">Heme-degrading monooxygenase HmoA</fullName>
    </submittedName>
</protein>